<dbReference type="InterPro" id="IPR036974">
    <property type="entry name" value="PUA_sf"/>
</dbReference>
<dbReference type="Proteomes" id="UP000671879">
    <property type="component" value="Chromosome"/>
</dbReference>
<organism evidence="9 10">
    <name type="scientific">Aminithiophilus ramosus</name>
    <dbReference type="NCBI Taxonomy" id="3029084"/>
    <lineage>
        <taxon>Bacteria</taxon>
        <taxon>Thermotogati</taxon>
        <taxon>Synergistota</taxon>
        <taxon>Synergistia</taxon>
        <taxon>Synergistales</taxon>
        <taxon>Aminithiophilaceae</taxon>
        <taxon>Aminithiophilus</taxon>
    </lineage>
</organism>
<evidence type="ECO:0000256" key="1">
    <source>
        <dbReference type="ARBA" id="ARBA00004496"/>
    </source>
</evidence>
<dbReference type="KEGG" id="aram:KAR29_04280"/>
<comment type="similarity">
    <text evidence="6">Belongs to the methyltransferase superfamily. RlmI family.</text>
</comment>
<dbReference type="InterPro" id="IPR019614">
    <property type="entry name" value="SAM-dep_methyl-trfase"/>
</dbReference>
<dbReference type="CDD" id="cd21153">
    <property type="entry name" value="PUA_RlmI"/>
    <property type="match status" value="1"/>
</dbReference>
<keyword evidence="10" id="KW-1185">Reference proteome</keyword>
<evidence type="ECO:0000256" key="5">
    <source>
        <dbReference type="ARBA" id="ARBA00022691"/>
    </source>
</evidence>
<dbReference type="InterPro" id="IPR015947">
    <property type="entry name" value="PUA-like_sf"/>
</dbReference>
<dbReference type="GO" id="GO:0003723">
    <property type="term" value="F:RNA binding"/>
    <property type="evidence" value="ECO:0007669"/>
    <property type="project" value="InterPro"/>
</dbReference>
<dbReference type="CDD" id="cd02440">
    <property type="entry name" value="AdoMet_MTases"/>
    <property type="match status" value="1"/>
</dbReference>
<dbReference type="SUPFAM" id="SSF88697">
    <property type="entry name" value="PUA domain-like"/>
    <property type="match status" value="1"/>
</dbReference>
<dbReference type="CDD" id="cd11572">
    <property type="entry name" value="RlmI_M_like"/>
    <property type="match status" value="1"/>
</dbReference>
<proteinExistence type="inferred from homology"/>
<dbReference type="PANTHER" id="PTHR42873:SF1">
    <property type="entry name" value="S-ADENOSYLMETHIONINE-DEPENDENT METHYLTRANSFERASE DOMAIN-CONTAINING PROTEIN"/>
    <property type="match status" value="1"/>
</dbReference>
<sequence length="392" mass="43821">MPSQARLAPRGLERLQSRHPWIFRGDLASLPEAEGGELVAVGDGRRPLAWGLWNPQTSLALRLLSWGSERPHLPDLIRDRLRSALALRRRWCPGEETFRLVHGEADGLPGLVVDRYDDVLCLQLLSLGWYGMREEIVEALSELLDPTAVLLRNDVRALEREGLRAEKKVLRGALEAGESRVVALGEIKSLVYPLAGQKTGLYLDVRHFPRLLRGLCRGASVLDAFCFQGQFALHALRYGAERVTAVDQSAPALEAGRRGLSLSGLRDGVDWVCGNVFDVLRRFEEERRTFDVVVLDPPPFAPSRRQVESARRGYKDLALRGLRLLRPGGTLFFFCCSHAFGRDALLDVLREAALDGRRDAKVVAELHQPPDHPVLPHVAETDYLKGFVLEVF</sequence>
<evidence type="ECO:0000259" key="8">
    <source>
        <dbReference type="Pfam" id="PF17785"/>
    </source>
</evidence>
<dbReference type="GO" id="GO:0005737">
    <property type="term" value="C:cytoplasm"/>
    <property type="evidence" value="ECO:0007669"/>
    <property type="project" value="UniProtKB-SubCell"/>
</dbReference>
<dbReference type="GO" id="GO:0008168">
    <property type="term" value="F:methyltransferase activity"/>
    <property type="evidence" value="ECO:0007669"/>
    <property type="project" value="UniProtKB-KW"/>
</dbReference>
<evidence type="ECO:0000313" key="10">
    <source>
        <dbReference type="Proteomes" id="UP000671879"/>
    </source>
</evidence>
<evidence type="ECO:0000259" key="7">
    <source>
        <dbReference type="Pfam" id="PF10672"/>
    </source>
</evidence>
<dbReference type="InterPro" id="IPR041532">
    <property type="entry name" value="RlmI-like_PUA"/>
</dbReference>
<dbReference type="GO" id="GO:0032259">
    <property type="term" value="P:methylation"/>
    <property type="evidence" value="ECO:0007669"/>
    <property type="project" value="UniProtKB-KW"/>
</dbReference>
<name>A0A9Q7AE95_9BACT</name>
<evidence type="ECO:0000313" key="9">
    <source>
        <dbReference type="EMBL" id="QTX33123.1"/>
    </source>
</evidence>
<dbReference type="AlphaFoldDB" id="A0A9Q7AE95"/>
<gene>
    <name evidence="9" type="ORF">KAR29_04280</name>
</gene>
<evidence type="ECO:0000256" key="4">
    <source>
        <dbReference type="ARBA" id="ARBA00022679"/>
    </source>
</evidence>
<dbReference type="SUPFAM" id="SSF53335">
    <property type="entry name" value="S-adenosyl-L-methionine-dependent methyltransferases"/>
    <property type="match status" value="1"/>
</dbReference>
<evidence type="ECO:0000256" key="2">
    <source>
        <dbReference type="ARBA" id="ARBA00022490"/>
    </source>
</evidence>
<keyword evidence="3 9" id="KW-0489">Methyltransferase</keyword>
<dbReference type="PANTHER" id="PTHR42873">
    <property type="entry name" value="RIBOSOMAL RNA LARGE SUBUNIT METHYLTRANSFERASE"/>
    <property type="match status" value="1"/>
</dbReference>
<dbReference type="Gene3D" id="3.40.50.150">
    <property type="entry name" value="Vaccinia Virus protein VP39"/>
    <property type="match status" value="1"/>
</dbReference>
<dbReference type="Pfam" id="PF10672">
    <property type="entry name" value="Methyltrans_SAM"/>
    <property type="match status" value="1"/>
</dbReference>
<evidence type="ECO:0000256" key="3">
    <source>
        <dbReference type="ARBA" id="ARBA00022603"/>
    </source>
</evidence>
<evidence type="ECO:0000256" key="6">
    <source>
        <dbReference type="ARBA" id="ARBA00038091"/>
    </source>
</evidence>
<dbReference type="Gene3D" id="2.30.130.10">
    <property type="entry name" value="PUA domain"/>
    <property type="match status" value="1"/>
</dbReference>
<feature type="domain" description="S-adenosylmethionine-dependent methyltransferase" evidence="7">
    <location>
        <begin position="196"/>
        <end position="375"/>
    </location>
</feature>
<dbReference type="InterPro" id="IPR029063">
    <property type="entry name" value="SAM-dependent_MTases_sf"/>
</dbReference>
<dbReference type="RefSeq" id="WP_274374398.1">
    <property type="nucleotide sequence ID" value="NZ_CP072943.1"/>
</dbReference>
<comment type="subcellular location">
    <subcellularLocation>
        <location evidence="1">Cytoplasm</location>
    </subcellularLocation>
</comment>
<protein>
    <submittedName>
        <fullName evidence="9">Class I SAM-dependent rRNA methyltransferase</fullName>
    </submittedName>
</protein>
<keyword evidence="2" id="KW-0963">Cytoplasm</keyword>
<dbReference type="Gene3D" id="3.30.750.80">
    <property type="entry name" value="RNA methyltransferase domain (HRMD) like"/>
    <property type="match status" value="1"/>
</dbReference>
<keyword evidence="5" id="KW-0949">S-adenosyl-L-methionine</keyword>
<accession>A0A9Q7AE95</accession>
<feature type="domain" description="RlmI-like PUA" evidence="8">
    <location>
        <begin position="6"/>
        <end position="66"/>
    </location>
</feature>
<dbReference type="EMBL" id="CP072943">
    <property type="protein sequence ID" value="QTX33123.1"/>
    <property type="molecule type" value="Genomic_DNA"/>
</dbReference>
<dbReference type="Pfam" id="PF17785">
    <property type="entry name" value="PUA_3"/>
    <property type="match status" value="1"/>
</dbReference>
<keyword evidence="4" id="KW-0808">Transferase</keyword>
<reference evidence="10" key="1">
    <citation type="submission" date="2021-04" db="EMBL/GenBank/DDBJ databases">
        <title>A novel Synergistetes isolate from a pyrite-forming mixed culture.</title>
        <authorList>
            <person name="Bunk B."/>
            <person name="Sproer C."/>
            <person name="Spring S."/>
            <person name="Pester M."/>
        </authorList>
    </citation>
    <scope>NUCLEOTIDE SEQUENCE [LARGE SCALE GENOMIC DNA]</scope>
    <source>
        <strain evidence="10">J.5.4.2-T.3.5.2</strain>
    </source>
</reference>